<dbReference type="Proteomes" id="UP001501676">
    <property type="component" value="Unassembled WGS sequence"/>
</dbReference>
<comment type="caution">
    <text evidence="3">The sequence shown here is derived from an EMBL/GenBank/DDBJ whole genome shotgun (WGS) entry which is preliminary data.</text>
</comment>
<keyword evidence="1" id="KW-1133">Transmembrane helix</keyword>
<evidence type="ECO:0000256" key="1">
    <source>
        <dbReference type="SAM" id="Phobius"/>
    </source>
</evidence>
<dbReference type="Pfam" id="PF03703">
    <property type="entry name" value="bPH_2"/>
    <property type="match status" value="1"/>
</dbReference>
<feature type="domain" description="YdbS-like PH" evidence="2">
    <location>
        <begin position="74"/>
        <end position="147"/>
    </location>
</feature>
<keyword evidence="4" id="KW-1185">Reference proteome</keyword>
<accession>A0ABP6SW21</accession>
<dbReference type="RefSeq" id="WP_345727684.1">
    <property type="nucleotide sequence ID" value="NZ_BAAAYN010000012.1"/>
</dbReference>
<gene>
    <name evidence="3" type="ORF">GCM10020369_19410</name>
</gene>
<sequence>MAVPYRLLMDGEDVVVHRHPHVRVLFRPAVVTVVVVGVAGLLIAVVSQSSTRWGIAAVALVVLGASVSRPVLHWLTTTLTVTDRRLLLRSGVFARYGRDIPLGRIEEVSFEHTLLERALGCGTLYVDLTGDRGVVVVQNVPGVERVQGAVYQLLDEEFGDFDAEDLDPDVEEEFDGDLDEIDAEPEVVGRRWLRRR</sequence>
<feature type="transmembrane region" description="Helical" evidence="1">
    <location>
        <begin position="53"/>
        <end position="75"/>
    </location>
</feature>
<keyword evidence="1" id="KW-0812">Transmembrane</keyword>
<dbReference type="EMBL" id="BAAAYN010000012">
    <property type="protein sequence ID" value="GAA3385531.1"/>
    <property type="molecule type" value="Genomic_DNA"/>
</dbReference>
<dbReference type="InterPro" id="IPR005182">
    <property type="entry name" value="YdbS-like_PH"/>
</dbReference>
<organism evidence="3 4">
    <name type="scientific">Cryptosporangium minutisporangium</name>
    <dbReference type="NCBI Taxonomy" id="113569"/>
    <lineage>
        <taxon>Bacteria</taxon>
        <taxon>Bacillati</taxon>
        <taxon>Actinomycetota</taxon>
        <taxon>Actinomycetes</taxon>
        <taxon>Cryptosporangiales</taxon>
        <taxon>Cryptosporangiaceae</taxon>
        <taxon>Cryptosporangium</taxon>
    </lineage>
</organism>
<evidence type="ECO:0000259" key="2">
    <source>
        <dbReference type="Pfam" id="PF03703"/>
    </source>
</evidence>
<name>A0ABP6SW21_9ACTN</name>
<protein>
    <submittedName>
        <fullName evidence="3">PH domain-containing protein</fullName>
    </submittedName>
</protein>
<feature type="transmembrane region" description="Helical" evidence="1">
    <location>
        <begin position="25"/>
        <end position="46"/>
    </location>
</feature>
<evidence type="ECO:0000313" key="4">
    <source>
        <dbReference type="Proteomes" id="UP001501676"/>
    </source>
</evidence>
<dbReference type="PANTHER" id="PTHR37938:SF1">
    <property type="entry name" value="BLL0215 PROTEIN"/>
    <property type="match status" value="1"/>
</dbReference>
<dbReference type="PANTHER" id="PTHR37938">
    <property type="entry name" value="BLL0215 PROTEIN"/>
    <property type="match status" value="1"/>
</dbReference>
<reference evidence="4" key="1">
    <citation type="journal article" date="2019" name="Int. J. Syst. Evol. Microbiol.">
        <title>The Global Catalogue of Microorganisms (GCM) 10K type strain sequencing project: providing services to taxonomists for standard genome sequencing and annotation.</title>
        <authorList>
            <consortium name="The Broad Institute Genomics Platform"/>
            <consortium name="The Broad Institute Genome Sequencing Center for Infectious Disease"/>
            <person name="Wu L."/>
            <person name="Ma J."/>
        </authorList>
    </citation>
    <scope>NUCLEOTIDE SEQUENCE [LARGE SCALE GENOMIC DNA]</scope>
    <source>
        <strain evidence="4">JCM 9458</strain>
    </source>
</reference>
<keyword evidence="1" id="KW-0472">Membrane</keyword>
<evidence type="ECO:0000313" key="3">
    <source>
        <dbReference type="EMBL" id="GAA3385531.1"/>
    </source>
</evidence>
<proteinExistence type="predicted"/>